<dbReference type="PROSITE" id="PS50021">
    <property type="entry name" value="CH"/>
    <property type="match status" value="4"/>
</dbReference>
<proteinExistence type="predicted"/>
<dbReference type="InterPro" id="IPR001589">
    <property type="entry name" value="Actinin_actin-bd_CS"/>
</dbReference>
<gene>
    <name evidence="7" type="primary">LOC100376120</name>
</gene>
<dbReference type="Gene3D" id="1.10.418.10">
    <property type="entry name" value="Calponin-like domain"/>
    <property type="match status" value="4"/>
</dbReference>
<dbReference type="SMART" id="SM00033">
    <property type="entry name" value="CH"/>
    <property type="match status" value="4"/>
</dbReference>
<dbReference type="PROSITE" id="PS00018">
    <property type="entry name" value="EF_HAND_1"/>
    <property type="match status" value="2"/>
</dbReference>
<name>A0ABM0GSV0_SACKO</name>
<feature type="domain" description="EF-hand" evidence="5">
    <location>
        <begin position="58"/>
        <end position="89"/>
    </location>
</feature>
<dbReference type="SMART" id="SM00054">
    <property type="entry name" value="EFh"/>
    <property type="match status" value="2"/>
</dbReference>
<evidence type="ECO:0000259" key="5">
    <source>
        <dbReference type="PROSITE" id="PS50222"/>
    </source>
</evidence>
<dbReference type="InterPro" id="IPR036872">
    <property type="entry name" value="CH_dom_sf"/>
</dbReference>
<organism evidence="6 7">
    <name type="scientific">Saccoglossus kowalevskii</name>
    <name type="common">Acorn worm</name>
    <dbReference type="NCBI Taxonomy" id="10224"/>
    <lineage>
        <taxon>Eukaryota</taxon>
        <taxon>Metazoa</taxon>
        <taxon>Hemichordata</taxon>
        <taxon>Enteropneusta</taxon>
        <taxon>Harrimaniidae</taxon>
        <taxon>Saccoglossus</taxon>
    </lineage>
</organism>
<dbReference type="CDD" id="cd21301">
    <property type="entry name" value="CH_PLS_rpt4"/>
    <property type="match status" value="1"/>
</dbReference>
<feature type="domain" description="Calponin-homology (CH)" evidence="4">
    <location>
        <begin position="516"/>
        <end position="625"/>
    </location>
</feature>
<dbReference type="PANTHER" id="PTHR19961:SF18">
    <property type="entry name" value="FI19014P1"/>
    <property type="match status" value="1"/>
</dbReference>
<dbReference type="InterPro" id="IPR011992">
    <property type="entry name" value="EF-hand-dom_pair"/>
</dbReference>
<evidence type="ECO:0000256" key="3">
    <source>
        <dbReference type="ARBA" id="ARBA00023203"/>
    </source>
</evidence>
<dbReference type="CDD" id="cd21292">
    <property type="entry name" value="CH_PLS_rpt1"/>
    <property type="match status" value="1"/>
</dbReference>
<dbReference type="InterPro" id="IPR018247">
    <property type="entry name" value="EF_Hand_1_Ca_BS"/>
</dbReference>
<dbReference type="Pfam" id="PF13499">
    <property type="entry name" value="EF-hand_7"/>
    <property type="match status" value="1"/>
</dbReference>
<evidence type="ECO:0000259" key="4">
    <source>
        <dbReference type="PROSITE" id="PS50021"/>
    </source>
</evidence>
<dbReference type="PROSITE" id="PS00019">
    <property type="entry name" value="ACTININ_1"/>
    <property type="match status" value="1"/>
</dbReference>
<evidence type="ECO:0000313" key="7">
    <source>
        <dbReference type="RefSeq" id="XP_002736612.1"/>
    </source>
</evidence>
<dbReference type="InterPro" id="IPR002048">
    <property type="entry name" value="EF_hand_dom"/>
</dbReference>
<dbReference type="CDD" id="cd21298">
    <property type="entry name" value="CH_PLS_rpt3"/>
    <property type="match status" value="1"/>
</dbReference>
<dbReference type="Gene3D" id="1.10.238.10">
    <property type="entry name" value="EF-hand"/>
    <property type="match status" value="1"/>
</dbReference>
<dbReference type="SUPFAM" id="SSF47576">
    <property type="entry name" value="Calponin-homology domain, CH-domain"/>
    <property type="match status" value="1"/>
</dbReference>
<accession>A0ABM0GSV0</accession>
<feature type="domain" description="Calponin-homology (CH)" evidence="4">
    <location>
        <begin position="393"/>
        <end position="503"/>
    </location>
</feature>
<keyword evidence="3" id="KW-0009">Actin-binding</keyword>
<sequence>MADLSDDELCEKYGITLDTLDEIKTQFQEFDLDGNGSITTKELGTVFKNIGMDLPQYKVRDLVASIDRDKNGMIEINEFIEMYSDMKSKEIAQTFRQAITKREGIEAKGGTSYASVEGTTHSLSEEEQVAFVDYINSNMADDPDLKDKLPMKHGKELFKSVGDGIMLCKLINLSQPDTIDERAINKGSKLNLYLKHENLTLALNSARAIGCNIVNIGPDDLMRGTEHLVLGLMWQIIRVGLFAKIDLQHNPGLFRLLEEGEDPDQLLKMAPEDLLMRWVNYQMEQAGHPRRIHNFSSDIKDSEVYIHLLKQIAPDSVGLDTSAMQESDHLTRAELMLDNADKIGCRQFVQATDVVSGHSKLNMAFVANLFNMYPALKPPDEGEGDEFERYEETREEKTFRNWMNSLGVNPYVQYLYTDLCNGLVILQLYDMVKPNFVEWSRVTKPPWPKLGGGKMQKIENCNYCVELGQKMRFSLVGIGGNDIHDGVETLTLAVVWQLMRAYTLRILQQLSGADKPLSDDKVIEWCNTKLKNAKKTSSIRSFQDHSISDSRAVVDLIDSIQSGAITYKNFRENPTNDTEKLLNAKYAISMARKIGAPVYALPEDLVEVKPKMVMTVFACLMARGLSKK</sequence>
<dbReference type="RefSeq" id="XP_002736612.1">
    <property type="nucleotide sequence ID" value="XM_002736566.2"/>
</dbReference>
<feature type="domain" description="Calponin-homology (CH)" evidence="4">
    <location>
        <begin position="125"/>
        <end position="241"/>
    </location>
</feature>
<dbReference type="InterPro" id="IPR039959">
    <property type="entry name" value="Fimbrin/Plastin"/>
</dbReference>
<dbReference type="SUPFAM" id="SSF47473">
    <property type="entry name" value="EF-hand"/>
    <property type="match status" value="1"/>
</dbReference>
<dbReference type="InterPro" id="IPR001715">
    <property type="entry name" value="CH_dom"/>
</dbReference>
<reference evidence="7" key="1">
    <citation type="submission" date="2025-08" db="UniProtKB">
        <authorList>
            <consortium name="RefSeq"/>
        </authorList>
    </citation>
    <scope>IDENTIFICATION</scope>
    <source>
        <tissue evidence="7">Testes</tissue>
    </source>
</reference>
<keyword evidence="2" id="KW-0106">Calcium</keyword>
<dbReference type="Proteomes" id="UP000694865">
    <property type="component" value="Unplaced"/>
</dbReference>
<protein>
    <submittedName>
        <fullName evidence="7">Plastin-3-like</fullName>
    </submittedName>
</protein>
<dbReference type="PANTHER" id="PTHR19961">
    <property type="entry name" value="FIMBRIN/PLASTIN"/>
    <property type="match status" value="1"/>
</dbReference>
<evidence type="ECO:0000313" key="6">
    <source>
        <dbReference type="Proteomes" id="UP000694865"/>
    </source>
</evidence>
<dbReference type="PROSITE" id="PS50222">
    <property type="entry name" value="EF_HAND_2"/>
    <property type="match status" value="2"/>
</dbReference>
<feature type="domain" description="Calponin-homology (CH)" evidence="4">
    <location>
        <begin position="269"/>
        <end position="374"/>
    </location>
</feature>
<evidence type="ECO:0000256" key="1">
    <source>
        <dbReference type="ARBA" id="ARBA00022737"/>
    </source>
</evidence>
<dbReference type="PROSITE" id="PS00020">
    <property type="entry name" value="ACTININ_2"/>
    <property type="match status" value="1"/>
</dbReference>
<dbReference type="CDD" id="cd00051">
    <property type="entry name" value="EFh"/>
    <property type="match status" value="1"/>
</dbReference>
<evidence type="ECO:0000256" key="2">
    <source>
        <dbReference type="ARBA" id="ARBA00022837"/>
    </source>
</evidence>
<feature type="domain" description="EF-hand" evidence="5">
    <location>
        <begin position="18"/>
        <end position="53"/>
    </location>
</feature>
<keyword evidence="1" id="KW-0677">Repeat</keyword>
<dbReference type="CDD" id="cd21295">
    <property type="entry name" value="CH_PLS_rpt2"/>
    <property type="match status" value="1"/>
</dbReference>
<dbReference type="GeneID" id="100376120"/>
<dbReference type="Pfam" id="PF00307">
    <property type="entry name" value="CH"/>
    <property type="match status" value="4"/>
</dbReference>
<keyword evidence="6" id="KW-1185">Reference proteome</keyword>